<evidence type="ECO:0000313" key="1">
    <source>
        <dbReference type="EMBL" id="KAG8643070.1"/>
    </source>
</evidence>
<comment type="caution">
    <text evidence="1">The sequence shown here is derived from an EMBL/GenBank/DDBJ whole genome shotgun (WGS) entry which is preliminary data.</text>
</comment>
<dbReference type="EMBL" id="CM004397">
    <property type="protein sequence ID" value="KAG8643070.1"/>
    <property type="molecule type" value="Genomic_DNA"/>
</dbReference>
<reference evidence="2" key="1">
    <citation type="journal article" date="2016" name="Nat. Biotechnol.">
        <title>Sequencing wild and cultivated cassava and related species reveals extensive interspecific hybridization and genetic diversity.</title>
        <authorList>
            <person name="Bredeson J.V."/>
            <person name="Lyons J.B."/>
            <person name="Prochnik S.E."/>
            <person name="Wu G.A."/>
            <person name="Ha C.M."/>
            <person name="Edsinger-Gonzales E."/>
            <person name="Grimwood J."/>
            <person name="Schmutz J."/>
            <person name="Rabbi I.Y."/>
            <person name="Egesi C."/>
            <person name="Nauluvula P."/>
            <person name="Lebot V."/>
            <person name="Ndunguru J."/>
            <person name="Mkamilo G."/>
            <person name="Bart R.S."/>
            <person name="Setter T.L."/>
            <person name="Gleadow R.M."/>
            <person name="Kulakow P."/>
            <person name="Ferguson M.E."/>
            <person name="Rounsley S."/>
            <person name="Rokhsar D.S."/>
        </authorList>
    </citation>
    <scope>NUCLEOTIDE SEQUENCE [LARGE SCALE GENOMIC DNA]</scope>
    <source>
        <strain evidence="2">cv. AM560-2</strain>
    </source>
</reference>
<sequence length="156" mass="17742">MYSFGRQKKKKNDLYSTSGYSNGYHNHELGLVTGNEPEGGHVAVALADPGDGFRFSTEQQPQLEAEQKVTPCTDFDMASFHSYAHVGIHEDKIKVSIEIFFYLHRCYCFFVSLGFGIGILVTLLSSFSPVYECVIVTLLTNYIFPRLFPFQNLYWT</sequence>
<keyword evidence="2" id="KW-1185">Reference proteome</keyword>
<accession>A0ACB7GTL5</accession>
<dbReference type="Proteomes" id="UP000091857">
    <property type="component" value="Chromosome 11"/>
</dbReference>
<organism evidence="1 2">
    <name type="scientific">Manihot esculenta</name>
    <name type="common">Cassava</name>
    <name type="synonym">Jatropha manihot</name>
    <dbReference type="NCBI Taxonomy" id="3983"/>
    <lineage>
        <taxon>Eukaryota</taxon>
        <taxon>Viridiplantae</taxon>
        <taxon>Streptophyta</taxon>
        <taxon>Embryophyta</taxon>
        <taxon>Tracheophyta</taxon>
        <taxon>Spermatophyta</taxon>
        <taxon>Magnoliopsida</taxon>
        <taxon>eudicotyledons</taxon>
        <taxon>Gunneridae</taxon>
        <taxon>Pentapetalae</taxon>
        <taxon>rosids</taxon>
        <taxon>fabids</taxon>
        <taxon>Malpighiales</taxon>
        <taxon>Euphorbiaceae</taxon>
        <taxon>Crotonoideae</taxon>
        <taxon>Manihoteae</taxon>
        <taxon>Manihot</taxon>
    </lineage>
</organism>
<gene>
    <name evidence="1" type="ORF">MANES_11G000800v8</name>
</gene>
<name>A0ACB7GTL5_MANES</name>
<protein>
    <submittedName>
        <fullName evidence="1">Uncharacterized protein</fullName>
    </submittedName>
</protein>
<proteinExistence type="predicted"/>
<evidence type="ECO:0000313" key="2">
    <source>
        <dbReference type="Proteomes" id="UP000091857"/>
    </source>
</evidence>